<gene>
    <name evidence="1" type="ORF">CLOSTMETH_00753</name>
</gene>
<dbReference type="HOGENOM" id="CLU_3060209_0_0_9"/>
<accession>C0EA99</accession>
<dbReference type="AlphaFoldDB" id="C0EA99"/>
<comment type="caution">
    <text evidence="1">The sequence shown here is derived from an EMBL/GenBank/DDBJ whole genome shotgun (WGS) entry which is preliminary data.</text>
</comment>
<keyword evidence="2" id="KW-1185">Reference proteome</keyword>
<reference evidence="1 2" key="2">
    <citation type="submission" date="2009-02" db="EMBL/GenBank/DDBJ databases">
        <title>Draft genome sequence of Clostridium methylpentosum (DSM 5476).</title>
        <authorList>
            <person name="Sudarsanam P."/>
            <person name="Ley R."/>
            <person name="Guruge J."/>
            <person name="Turnbaugh P.J."/>
            <person name="Mahowald M."/>
            <person name="Liep D."/>
            <person name="Gordon J."/>
        </authorList>
    </citation>
    <scope>NUCLEOTIDE SEQUENCE [LARGE SCALE GENOMIC DNA]</scope>
    <source>
        <strain evidence="1 2">DSM 5476</strain>
    </source>
</reference>
<sequence length="53" mass="6053">MRAFFCLYYRHQASFEPLAQRVVFFIQKSGMETIPLFLIGTGRRSIGGLDLLG</sequence>
<name>C0EA99_9FIRM</name>
<reference evidence="1 2" key="1">
    <citation type="submission" date="2009-01" db="EMBL/GenBank/DDBJ databases">
        <authorList>
            <person name="Fulton L."/>
            <person name="Clifton S."/>
            <person name="Fulton B."/>
            <person name="Xu J."/>
            <person name="Minx P."/>
            <person name="Pepin K.H."/>
            <person name="Johnson M."/>
            <person name="Bhonagiri V."/>
            <person name="Nash W.E."/>
            <person name="Mardis E.R."/>
            <person name="Wilson R.K."/>
        </authorList>
    </citation>
    <scope>NUCLEOTIDE SEQUENCE [LARGE SCALE GENOMIC DNA]</scope>
    <source>
        <strain evidence="1 2">DSM 5476</strain>
    </source>
</reference>
<dbReference type="EMBL" id="ACEC01000030">
    <property type="protein sequence ID" value="EEG31591.1"/>
    <property type="molecule type" value="Genomic_DNA"/>
</dbReference>
<organism evidence="1 2">
    <name type="scientific">[Clostridium] methylpentosum DSM 5476</name>
    <dbReference type="NCBI Taxonomy" id="537013"/>
    <lineage>
        <taxon>Bacteria</taxon>
        <taxon>Bacillati</taxon>
        <taxon>Bacillota</taxon>
        <taxon>Clostridia</taxon>
        <taxon>Eubacteriales</taxon>
        <taxon>Oscillospiraceae</taxon>
        <taxon>Oscillospiraceae incertae sedis</taxon>
    </lineage>
</organism>
<dbReference type="Proteomes" id="UP000003340">
    <property type="component" value="Unassembled WGS sequence"/>
</dbReference>
<protein>
    <submittedName>
        <fullName evidence="1">Uncharacterized protein</fullName>
    </submittedName>
</protein>
<proteinExistence type="predicted"/>
<evidence type="ECO:0000313" key="2">
    <source>
        <dbReference type="Proteomes" id="UP000003340"/>
    </source>
</evidence>
<evidence type="ECO:0000313" key="1">
    <source>
        <dbReference type="EMBL" id="EEG31591.1"/>
    </source>
</evidence>